<dbReference type="GO" id="GO:0030956">
    <property type="term" value="C:glutamyl-tRNA(Gln) amidotransferase complex"/>
    <property type="evidence" value="ECO:0007669"/>
    <property type="project" value="TreeGrafter"/>
</dbReference>
<dbReference type="InterPro" id="IPR017959">
    <property type="entry name" value="Asn/Gln-tRNA_amidoTrfase_suB/E"/>
</dbReference>
<reference evidence="6" key="1">
    <citation type="submission" date="2012-09" db="EMBL/GenBank/DDBJ databases">
        <authorList>
            <person name="Martin A.A."/>
        </authorList>
    </citation>
    <scope>NUCLEOTIDE SEQUENCE</scope>
</reference>
<dbReference type="WBParaSite" id="ACAC_0001207501-mRNA-1">
    <property type="protein sequence ID" value="ACAC_0001207501-mRNA-1"/>
    <property type="gene ID" value="ACAC_0001207501"/>
</dbReference>
<evidence type="ECO:0000256" key="1">
    <source>
        <dbReference type="ARBA" id="ARBA00022598"/>
    </source>
</evidence>
<dbReference type="PROSITE" id="PS01234">
    <property type="entry name" value="GATB"/>
    <property type="match status" value="1"/>
</dbReference>
<dbReference type="InterPro" id="IPR014746">
    <property type="entry name" value="Gln_synth/guanido_kin_cat_dom"/>
</dbReference>
<dbReference type="Pfam" id="PF02934">
    <property type="entry name" value="GatB_N"/>
    <property type="match status" value="1"/>
</dbReference>
<dbReference type="STRING" id="6313.A0A0K0DKM6"/>
<dbReference type="Proteomes" id="UP000035642">
    <property type="component" value="Unassembled WGS sequence"/>
</dbReference>
<evidence type="ECO:0000256" key="2">
    <source>
        <dbReference type="ARBA" id="ARBA00022741"/>
    </source>
</evidence>
<proteinExistence type="predicted"/>
<dbReference type="GO" id="GO:0032543">
    <property type="term" value="P:mitochondrial translation"/>
    <property type="evidence" value="ECO:0007669"/>
    <property type="project" value="TreeGrafter"/>
</dbReference>
<keyword evidence="2" id="KW-0547">Nucleotide-binding</keyword>
<organism evidence="6 7">
    <name type="scientific">Angiostrongylus cantonensis</name>
    <name type="common">Rat lungworm</name>
    <dbReference type="NCBI Taxonomy" id="6313"/>
    <lineage>
        <taxon>Eukaryota</taxon>
        <taxon>Metazoa</taxon>
        <taxon>Ecdysozoa</taxon>
        <taxon>Nematoda</taxon>
        <taxon>Chromadorea</taxon>
        <taxon>Rhabditida</taxon>
        <taxon>Rhabditina</taxon>
        <taxon>Rhabditomorpha</taxon>
        <taxon>Strongyloidea</taxon>
        <taxon>Metastrongylidae</taxon>
        <taxon>Angiostrongylus</taxon>
    </lineage>
</organism>
<name>A0A0K0DKM6_ANGCA</name>
<sequence length="251" mass="28189">LKFRMLVHVQLNTKSKLFSRAPCADEGAPNSQLAAFDMATPGTLPVLNRACVMHALRMATLLNCEISPYFRFDRKHYFYADMPAGYQITQNEYPLAKNGRFIFHVYGKGISPYSKEIGIKQLQLEQDSGKTIHCGSSSFIDLNRAGVPLVEVVSNPDFSTALEAMCFVQQLRLLLMHHQICKGEMHKGHLRVDANISLSRQGVPGVRTEVKNINSFRHLHTAINFEIDRQYGVISSGGTVVNETRMFDQQG</sequence>
<accession>A0A0K0DKM6</accession>
<reference evidence="7" key="2">
    <citation type="submission" date="2017-02" db="UniProtKB">
        <authorList>
            <consortium name="WormBaseParasite"/>
        </authorList>
    </citation>
    <scope>IDENTIFICATION</scope>
</reference>
<dbReference type="PANTHER" id="PTHR11659:SF0">
    <property type="entry name" value="GLUTAMYL-TRNA(GLN) AMIDOTRANSFERASE SUBUNIT B, MITOCHONDRIAL"/>
    <property type="match status" value="1"/>
</dbReference>
<evidence type="ECO:0000313" key="7">
    <source>
        <dbReference type="WBParaSite" id="ACAC_0001207501-mRNA-1"/>
    </source>
</evidence>
<keyword evidence="6" id="KW-1185">Reference proteome</keyword>
<evidence type="ECO:0000256" key="3">
    <source>
        <dbReference type="ARBA" id="ARBA00022840"/>
    </source>
</evidence>
<protein>
    <submittedName>
        <fullName evidence="7">GatB_N domain-containing protein</fullName>
    </submittedName>
</protein>
<keyword evidence="1" id="KW-0436">Ligase</keyword>
<dbReference type="InterPro" id="IPR017958">
    <property type="entry name" value="Gln-tRNA_amidoTrfase_suB_CS"/>
</dbReference>
<evidence type="ECO:0000259" key="5">
    <source>
        <dbReference type="Pfam" id="PF02934"/>
    </source>
</evidence>
<dbReference type="GO" id="GO:0005524">
    <property type="term" value="F:ATP binding"/>
    <property type="evidence" value="ECO:0007669"/>
    <property type="project" value="UniProtKB-KW"/>
</dbReference>
<keyword evidence="3" id="KW-0067">ATP-binding</keyword>
<feature type="domain" description="Aspartyl/Glutamyl-tRNA(Gln) amidotransferase subunit B/E catalytic" evidence="5">
    <location>
        <begin position="7"/>
        <end position="250"/>
    </location>
</feature>
<dbReference type="GO" id="GO:0005739">
    <property type="term" value="C:mitochondrion"/>
    <property type="evidence" value="ECO:0007669"/>
    <property type="project" value="TreeGrafter"/>
</dbReference>
<keyword evidence="4" id="KW-0648">Protein biosynthesis</keyword>
<evidence type="ECO:0000313" key="6">
    <source>
        <dbReference type="Proteomes" id="UP000035642"/>
    </source>
</evidence>
<dbReference type="InterPro" id="IPR006075">
    <property type="entry name" value="Asn/Gln-tRNA_Trfase_suB/E_cat"/>
</dbReference>
<dbReference type="GO" id="GO:0070681">
    <property type="term" value="P:glutaminyl-tRNAGln biosynthesis via transamidation"/>
    <property type="evidence" value="ECO:0007669"/>
    <property type="project" value="TreeGrafter"/>
</dbReference>
<evidence type="ECO:0000256" key="4">
    <source>
        <dbReference type="ARBA" id="ARBA00022917"/>
    </source>
</evidence>
<dbReference type="SUPFAM" id="SSF55931">
    <property type="entry name" value="Glutamine synthetase/guanido kinase"/>
    <property type="match status" value="1"/>
</dbReference>
<dbReference type="PANTHER" id="PTHR11659">
    <property type="entry name" value="GLUTAMYL-TRNA GLN AMIDOTRANSFERASE SUBUNIT B MITOCHONDRIAL AND PROKARYOTIC PET112-RELATED"/>
    <property type="match status" value="1"/>
</dbReference>
<dbReference type="AlphaFoldDB" id="A0A0K0DKM6"/>
<dbReference type="GO" id="GO:0050567">
    <property type="term" value="F:glutaminyl-tRNA synthase (glutamine-hydrolyzing) activity"/>
    <property type="evidence" value="ECO:0007669"/>
    <property type="project" value="TreeGrafter"/>
</dbReference>